<evidence type="ECO:0000256" key="2">
    <source>
        <dbReference type="SAM" id="MobiDB-lite"/>
    </source>
</evidence>
<dbReference type="Proteomes" id="UP000053558">
    <property type="component" value="Unassembled WGS sequence"/>
</dbReference>
<dbReference type="Gene3D" id="1.25.40.10">
    <property type="entry name" value="Tetratricopeptide repeat domain"/>
    <property type="match status" value="1"/>
</dbReference>
<keyword evidence="4" id="KW-1185">Reference proteome</keyword>
<dbReference type="InterPro" id="IPR050767">
    <property type="entry name" value="Sel1_AlgK"/>
</dbReference>
<dbReference type="SMART" id="SM00671">
    <property type="entry name" value="SEL1"/>
    <property type="match status" value="1"/>
</dbReference>
<accession>A0A5M3MNZ0</accession>
<dbReference type="EMBL" id="JH711579">
    <property type="protein sequence ID" value="EIW80736.1"/>
    <property type="molecule type" value="Genomic_DNA"/>
</dbReference>
<dbReference type="OrthoDB" id="27934at2759"/>
<comment type="similarity">
    <text evidence="1">Belongs to the sel-1 family.</text>
</comment>
<reference evidence="4" key="1">
    <citation type="journal article" date="2012" name="Science">
        <title>The Paleozoic origin of enzymatic lignin decomposition reconstructed from 31 fungal genomes.</title>
        <authorList>
            <person name="Floudas D."/>
            <person name="Binder M."/>
            <person name="Riley R."/>
            <person name="Barry K."/>
            <person name="Blanchette R.A."/>
            <person name="Henrissat B."/>
            <person name="Martinez A.T."/>
            <person name="Otillar R."/>
            <person name="Spatafora J.W."/>
            <person name="Yadav J.S."/>
            <person name="Aerts A."/>
            <person name="Benoit I."/>
            <person name="Boyd A."/>
            <person name="Carlson A."/>
            <person name="Copeland A."/>
            <person name="Coutinho P.M."/>
            <person name="de Vries R.P."/>
            <person name="Ferreira P."/>
            <person name="Findley K."/>
            <person name="Foster B."/>
            <person name="Gaskell J."/>
            <person name="Glotzer D."/>
            <person name="Gorecki P."/>
            <person name="Heitman J."/>
            <person name="Hesse C."/>
            <person name="Hori C."/>
            <person name="Igarashi K."/>
            <person name="Jurgens J.A."/>
            <person name="Kallen N."/>
            <person name="Kersten P."/>
            <person name="Kohler A."/>
            <person name="Kuees U."/>
            <person name="Kumar T.K.A."/>
            <person name="Kuo A."/>
            <person name="LaButti K."/>
            <person name="Larrondo L.F."/>
            <person name="Lindquist E."/>
            <person name="Ling A."/>
            <person name="Lombard V."/>
            <person name="Lucas S."/>
            <person name="Lundell T."/>
            <person name="Martin R."/>
            <person name="McLaughlin D.J."/>
            <person name="Morgenstern I."/>
            <person name="Morin E."/>
            <person name="Murat C."/>
            <person name="Nagy L.G."/>
            <person name="Nolan M."/>
            <person name="Ohm R.A."/>
            <person name="Patyshakuliyeva A."/>
            <person name="Rokas A."/>
            <person name="Ruiz-Duenas F.J."/>
            <person name="Sabat G."/>
            <person name="Salamov A."/>
            <person name="Samejima M."/>
            <person name="Schmutz J."/>
            <person name="Slot J.C."/>
            <person name="St John F."/>
            <person name="Stenlid J."/>
            <person name="Sun H."/>
            <person name="Sun S."/>
            <person name="Syed K."/>
            <person name="Tsang A."/>
            <person name="Wiebenga A."/>
            <person name="Young D."/>
            <person name="Pisabarro A."/>
            <person name="Eastwood D.C."/>
            <person name="Martin F."/>
            <person name="Cullen D."/>
            <person name="Grigoriev I.V."/>
            <person name="Hibbett D.S."/>
        </authorList>
    </citation>
    <scope>NUCLEOTIDE SEQUENCE [LARGE SCALE GENOMIC DNA]</scope>
    <source>
        <strain evidence="4">RWD-64-598 SS2</strain>
    </source>
</reference>
<feature type="region of interest" description="Disordered" evidence="2">
    <location>
        <begin position="270"/>
        <end position="319"/>
    </location>
</feature>
<comment type="caution">
    <text evidence="3">The sequence shown here is derived from an EMBL/GenBank/DDBJ whole genome shotgun (WGS) entry which is preliminary data.</text>
</comment>
<proteinExistence type="inferred from homology"/>
<dbReference type="KEGG" id="cput:CONPUDRAFT_154741"/>
<dbReference type="RefSeq" id="XP_007769607.1">
    <property type="nucleotide sequence ID" value="XM_007771417.1"/>
</dbReference>
<dbReference type="InterPro" id="IPR006597">
    <property type="entry name" value="Sel1-like"/>
</dbReference>
<feature type="compositionally biased region" description="Basic and acidic residues" evidence="2">
    <location>
        <begin position="270"/>
        <end position="288"/>
    </location>
</feature>
<dbReference type="SUPFAM" id="SSF81901">
    <property type="entry name" value="HCP-like"/>
    <property type="match status" value="1"/>
</dbReference>
<evidence type="ECO:0008006" key="5">
    <source>
        <dbReference type="Google" id="ProtNLM"/>
    </source>
</evidence>
<dbReference type="GeneID" id="19203318"/>
<dbReference type="InterPro" id="IPR011990">
    <property type="entry name" value="TPR-like_helical_dom_sf"/>
</dbReference>
<evidence type="ECO:0000313" key="3">
    <source>
        <dbReference type="EMBL" id="EIW80736.1"/>
    </source>
</evidence>
<organism evidence="3 4">
    <name type="scientific">Coniophora puteana (strain RWD-64-598)</name>
    <name type="common">Brown rot fungus</name>
    <dbReference type="NCBI Taxonomy" id="741705"/>
    <lineage>
        <taxon>Eukaryota</taxon>
        <taxon>Fungi</taxon>
        <taxon>Dikarya</taxon>
        <taxon>Basidiomycota</taxon>
        <taxon>Agaricomycotina</taxon>
        <taxon>Agaricomycetes</taxon>
        <taxon>Agaricomycetidae</taxon>
        <taxon>Boletales</taxon>
        <taxon>Coniophorineae</taxon>
        <taxon>Coniophoraceae</taxon>
        <taxon>Coniophora</taxon>
    </lineage>
</organism>
<protein>
    <recommendedName>
        <fullName evidence="5">HCP-like protein</fullName>
    </recommendedName>
</protein>
<name>A0A5M3MNZ0_CONPW</name>
<dbReference type="PANTHER" id="PTHR11102:SF147">
    <property type="entry name" value="SEL1L ADAPTOR SUBUNIT OF ERAD E3 UBIQUITIN LIGASE"/>
    <property type="match status" value="1"/>
</dbReference>
<feature type="compositionally biased region" description="Basic and acidic residues" evidence="2">
    <location>
        <begin position="309"/>
        <end position="319"/>
    </location>
</feature>
<sequence length="319" mass="35864">MLGVMWRDGLVPGRKDPVKAELGEYKFAVTAFDIAVRYGSPFEAHFYLGKLFAHSFYEYGAAGHIDVARETCESARAVFKNVAERGTFLNADVLNPGEVYGIGSSRDILGEAEELWRGSEIGQNNLAYVLDQDISLLRHARPATSPILGGSPNESARIALTQWTRSAGQRNIDTLVKVRFKKAVVYYHDAADEASALAMWNLGWMYENGVGDFHLAKQHYDQAIATNSEAYLPAMLSNAKLYARSLWLTIRGGGESMNLFLAEEKLNEAAHDEHEKAEVADRAQREQQQHQAQELLEDEDTGSWWHMGKARDDFHKRRR</sequence>
<dbReference type="GO" id="GO:0005789">
    <property type="term" value="C:endoplasmic reticulum membrane"/>
    <property type="evidence" value="ECO:0007669"/>
    <property type="project" value="TreeGrafter"/>
</dbReference>
<dbReference type="PANTHER" id="PTHR11102">
    <property type="entry name" value="SEL-1-LIKE PROTEIN"/>
    <property type="match status" value="1"/>
</dbReference>
<dbReference type="GO" id="GO:0036503">
    <property type="term" value="P:ERAD pathway"/>
    <property type="evidence" value="ECO:0007669"/>
    <property type="project" value="TreeGrafter"/>
</dbReference>
<dbReference type="AlphaFoldDB" id="A0A5M3MNZ0"/>
<evidence type="ECO:0000313" key="4">
    <source>
        <dbReference type="Proteomes" id="UP000053558"/>
    </source>
</evidence>
<gene>
    <name evidence="3" type="ORF">CONPUDRAFT_154741</name>
</gene>
<evidence type="ECO:0000256" key="1">
    <source>
        <dbReference type="ARBA" id="ARBA00038101"/>
    </source>
</evidence>